<dbReference type="OrthoDB" id="5314306at2759"/>
<dbReference type="Pfam" id="PF07734">
    <property type="entry name" value="FBA_1"/>
    <property type="match status" value="1"/>
</dbReference>
<dbReference type="SUPFAM" id="SSF81383">
    <property type="entry name" value="F-box domain"/>
    <property type="match status" value="1"/>
</dbReference>
<accession>A0A251RLK1</accession>
<dbReference type="InterPro" id="IPR036047">
    <property type="entry name" value="F-box-like_dom_sf"/>
</dbReference>
<evidence type="ECO:0000259" key="1">
    <source>
        <dbReference type="PROSITE" id="PS50181"/>
    </source>
</evidence>
<dbReference type="PANTHER" id="PTHR31672">
    <property type="entry name" value="BNACNNG10540D PROTEIN"/>
    <property type="match status" value="1"/>
</dbReference>
<reference evidence="2 4" key="1">
    <citation type="journal article" date="2017" name="Nature">
        <title>The sunflower genome provides insights into oil metabolism, flowering and Asterid evolution.</title>
        <authorList>
            <person name="Badouin H."/>
            <person name="Gouzy J."/>
            <person name="Grassa C.J."/>
            <person name="Murat F."/>
            <person name="Staton S.E."/>
            <person name="Cottret L."/>
            <person name="Lelandais-Briere C."/>
            <person name="Owens G.L."/>
            <person name="Carrere S."/>
            <person name="Mayjonade B."/>
            <person name="Legrand L."/>
            <person name="Gill N."/>
            <person name="Kane N.C."/>
            <person name="Bowers J.E."/>
            <person name="Hubner S."/>
            <person name="Bellec A."/>
            <person name="Berard A."/>
            <person name="Berges H."/>
            <person name="Blanchet N."/>
            <person name="Boniface M.C."/>
            <person name="Brunel D."/>
            <person name="Catrice O."/>
            <person name="Chaidir N."/>
            <person name="Claudel C."/>
            <person name="Donnadieu C."/>
            <person name="Faraut T."/>
            <person name="Fievet G."/>
            <person name="Helmstetter N."/>
            <person name="King M."/>
            <person name="Knapp S.J."/>
            <person name="Lai Z."/>
            <person name="Le Paslier M.C."/>
            <person name="Lippi Y."/>
            <person name="Lorenzon L."/>
            <person name="Mandel J.R."/>
            <person name="Marage G."/>
            <person name="Marchand G."/>
            <person name="Marquand E."/>
            <person name="Bret-Mestries E."/>
            <person name="Morien E."/>
            <person name="Nambeesan S."/>
            <person name="Nguyen T."/>
            <person name="Pegot-Espagnet P."/>
            <person name="Pouilly N."/>
            <person name="Raftis F."/>
            <person name="Sallet E."/>
            <person name="Schiex T."/>
            <person name="Thomas J."/>
            <person name="Vandecasteele C."/>
            <person name="Vares D."/>
            <person name="Vear F."/>
            <person name="Vautrin S."/>
            <person name="Crespi M."/>
            <person name="Mangin B."/>
            <person name="Burke J.M."/>
            <person name="Salse J."/>
            <person name="Munos S."/>
            <person name="Vincourt P."/>
            <person name="Rieseberg L.H."/>
            <person name="Langlade N.B."/>
        </authorList>
    </citation>
    <scope>NUCLEOTIDE SEQUENCE [LARGE SCALE GENOMIC DNA]</scope>
    <source>
        <strain evidence="4">cv. SF193</strain>
        <tissue evidence="2">Leaves</tissue>
    </source>
</reference>
<sequence>MSACIPFEIQGEIMKKFPVKSLIRFRSVSKPWKSLINSSEFITDHSINQTQPHHLLIKYTAYSKDRYVSIVDDDSSRHHKFSPAVPSTVKPLWHPSVLGCSHGLVSLLVRSKGLIVFWNPSIRKSVDIVLPDGNYAFVFGVCPKTIDPKIVKFSPTNEAEVFTLSSGAWRSISMNLRPPHESLRFRAGNTVVIDGVIHRINYDYEFECHHRIITYDLTSDEFEEVDLPDGLQSRKNLDISKLKESVVVLEYYYAMEQVCDIWMMRKNGVQQSSFTKLFSVNVVLHSIIGFRKNGQLILGGGGELKVYEPGSEHMNSLGIYGWHFKVASYTESLLLLNHPAVTKTT</sequence>
<reference evidence="3" key="2">
    <citation type="submission" date="2017-02" db="EMBL/GenBank/DDBJ databases">
        <title>Sunflower complete genome.</title>
        <authorList>
            <person name="Langlade N."/>
            <person name="Munos S."/>
        </authorList>
    </citation>
    <scope>NUCLEOTIDE SEQUENCE [LARGE SCALE GENOMIC DNA]</scope>
    <source>
        <tissue evidence="3">Leaves</tissue>
    </source>
</reference>
<keyword evidence="4" id="KW-1185">Reference proteome</keyword>
<dbReference type="AlphaFoldDB" id="A0A251RLK1"/>
<dbReference type="SMART" id="SM00256">
    <property type="entry name" value="FBOX"/>
    <property type="match status" value="1"/>
</dbReference>
<dbReference type="NCBIfam" id="TIGR01640">
    <property type="entry name" value="F_box_assoc_1"/>
    <property type="match status" value="1"/>
</dbReference>
<dbReference type="InterPro" id="IPR006527">
    <property type="entry name" value="F-box-assoc_dom_typ1"/>
</dbReference>
<dbReference type="FunCoup" id="A0A251RLK1">
    <property type="interactions" value="276"/>
</dbReference>
<reference evidence="2" key="3">
    <citation type="submission" date="2020-06" db="EMBL/GenBank/DDBJ databases">
        <title>Helianthus annuus Genome sequencing and assembly Release 2.</title>
        <authorList>
            <person name="Gouzy J."/>
            <person name="Langlade N."/>
            <person name="Munos S."/>
        </authorList>
    </citation>
    <scope>NUCLEOTIDE SEQUENCE</scope>
    <source>
        <tissue evidence="2">Leaves</tissue>
    </source>
</reference>
<dbReference type="Pfam" id="PF00646">
    <property type="entry name" value="F-box"/>
    <property type="match status" value="1"/>
</dbReference>
<proteinExistence type="predicted"/>
<dbReference type="InterPro" id="IPR001810">
    <property type="entry name" value="F-box_dom"/>
</dbReference>
<dbReference type="STRING" id="4232.A0A251RLK1"/>
<dbReference type="PANTHER" id="PTHR31672:SF10">
    <property type="entry name" value="F-BOX DOMAIN-CONTAINING PROTEIN"/>
    <property type="match status" value="1"/>
</dbReference>
<gene>
    <name evidence="3" type="ORF">HannXRQ_Chr17g0538831</name>
    <name evidence="2" type="ORF">HanXRQr2_Chr16g0728651</name>
</gene>
<evidence type="ECO:0000313" key="4">
    <source>
        <dbReference type="Proteomes" id="UP000215914"/>
    </source>
</evidence>
<organism evidence="3 4">
    <name type="scientific">Helianthus annuus</name>
    <name type="common">Common sunflower</name>
    <dbReference type="NCBI Taxonomy" id="4232"/>
    <lineage>
        <taxon>Eukaryota</taxon>
        <taxon>Viridiplantae</taxon>
        <taxon>Streptophyta</taxon>
        <taxon>Embryophyta</taxon>
        <taxon>Tracheophyta</taxon>
        <taxon>Spermatophyta</taxon>
        <taxon>Magnoliopsida</taxon>
        <taxon>eudicotyledons</taxon>
        <taxon>Gunneridae</taxon>
        <taxon>Pentapetalae</taxon>
        <taxon>asterids</taxon>
        <taxon>campanulids</taxon>
        <taxon>Asterales</taxon>
        <taxon>Asteraceae</taxon>
        <taxon>Asteroideae</taxon>
        <taxon>Heliantheae alliance</taxon>
        <taxon>Heliantheae</taxon>
        <taxon>Helianthus</taxon>
    </lineage>
</organism>
<dbReference type="EMBL" id="CM007906">
    <property type="protein sequence ID" value="OTF85333.1"/>
    <property type="molecule type" value="Genomic_DNA"/>
</dbReference>
<evidence type="ECO:0000313" key="3">
    <source>
        <dbReference type="EMBL" id="OTF85333.1"/>
    </source>
</evidence>
<name>A0A251RLK1_HELAN</name>
<dbReference type="InterPro" id="IPR017451">
    <property type="entry name" value="F-box-assoc_interact_dom"/>
</dbReference>
<dbReference type="Gramene" id="mRNA:HanXRQr2_Chr16g0728651">
    <property type="protein sequence ID" value="CDS:HanXRQr2_Chr16g0728651.1"/>
    <property type="gene ID" value="HanXRQr2_Chr16g0728651"/>
</dbReference>
<dbReference type="CDD" id="cd22157">
    <property type="entry name" value="F-box_AtFBW1-like"/>
    <property type="match status" value="1"/>
</dbReference>
<feature type="domain" description="F-box" evidence="1">
    <location>
        <begin position="1"/>
        <end position="45"/>
    </location>
</feature>
<evidence type="ECO:0000313" key="2">
    <source>
        <dbReference type="EMBL" id="KAF5758391.1"/>
    </source>
</evidence>
<dbReference type="PROSITE" id="PS50181">
    <property type="entry name" value="FBOX"/>
    <property type="match status" value="1"/>
</dbReference>
<protein>
    <submittedName>
        <fullName evidence="2">F-box domain-containing protein</fullName>
    </submittedName>
    <submittedName>
        <fullName evidence="3">Putative F-box domain, Kelch-type beta propeller</fullName>
    </submittedName>
</protein>
<dbReference type="OMA" id="YINSESW"/>
<dbReference type="Proteomes" id="UP000215914">
    <property type="component" value="Chromosome 17"/>
</dbReference>
<dbReference type="EMBL" id="MNCJ02000331">
    <property type="protein sequence ID" value="KAF5758391.1"/>
    <property type="molecule type" value="Genomic_DNA"/>
</dbReference>
<dbReference type="InParanoid" id="A0A251RLK1"/>
<dbReference type="InterPro" id="IPR050796">
    <property type="entry name" value="SCF_F-box_component"/>
</dbReference>